<dbReference type="Pfam" id="PF01476">
    <property type="entry name" value="LysM"/>
    <property type="match status" value="1"/>
</dbReference>
<feature type="domain" description="LysM" evidence="1">
    <location>
        <begin position="29"/>
        <end position="79"/>
    </location>
</feature>
<dbReference type="InterPro" id="IPR018392">
    <property type="entry name" value="LysM"/>
</dbReference>
<organism evidence="2 3">
    <name type="scientific">Paenibacillus flagellatus</name>
    <dbReference type="NCBI Taxonomy" id="2211139"/>
    <lineage>
        <taxon>Bacteria</taxon>
        <taxon>Bacillati</taxon>
        <taxon>Bacillota</taxon>
        <taxon>Bacilli</taxon>
        <taxon>Bacillales</taxon>
        <taxon>Paenibacillaceae</taxon>
        <taxon>Paenibacillus</taxon>
    </lineage>
</organism>
<gene>
    <name evidence="2" type="ORF">DLM86_09365</name>
</gene>
<evidence type="ECO:0000313" key="2">
    <source>
        <dbReference type="EMBL" id="PYI55985.1"/>
    </source>
</evidence>
<evidence type="ECO:0000313" key="3">
    <source>
        <dbReference type="Proteomes" id="UP000247476"/>
    </source>
</evidence>
<evidence type="ECO:0000259" key="1">
    <source>
        <dbReference type="PROSITE" id="PS51782"/>
    </source>
</evidence>
<dbReference type="SUPFAM" id="SSF54106">
    <property type="entry name" value="LysM domain"/>
    <property type="match status" value="1"/>
</dbReference>
<dbReference type="Gene3D" id="3.10.350.10">
    <property type="entry name" value="LysM domain"/>
    <property type="match status" value="1"/>
</dbReference>
<name>A0A2V5K8X1_9BACL</name>
<dbReference type="CDD" id="cd00118">
    <property type="entry name" value="LysM"/>
    <property type="match status" value="1"/>
</dbReference>
<proteinExistence type="predicted"/>
<keyword evidence="3" id="KW-1185">Reference proteome</keyword>
<accession>A0A2V5K8X1</accession>
<dbReference type="SMART" id="SM00257">
    <property type="entry name" value="LysM"/>
    <property type="match status" value="1"/>
</dbReference>
<dbReference type="OrthoDB" id="9801998at2"/>
<dbReference type="Proteomes" id="UP000247476">
    <property type="component" value="Unassembled WGS sequence"/>
</dbReference>
<dbReference type="PROSITE" id="PS51782">
    <property type="entry name" value="LYSM"/>
    <property type="match status" value="1"/>
</dbReference>
<comment type="caution">
    <text evidence="2">The sequence shown here is derived from an EMBL/GenBank/DDBJ whole genome shotgun (WGS) entry which is preliminary data.</text>
</comment>
<dbReference type="InterPro" id="IPR036779">
    <property type="entry name" value="LysM_dom_sf"/>
</dbReference>
<reference evidence="2 3" key="1">
    <citation type="submission" date="2018-05" db="EMBL/GenBank/DDBJ databases">
        <title>Paenibacillus flagellatus sp. nov., isolated from selenium mineral soil.</title>
        <authorList>
            <person name="Dai X."/>
        </authorList>
    </citation>
    <scope>NUCLEOTIDE SEQUENCE [LARGE SCALE GENOMIC DNA]</scope>
    <source>
        <strain evidence="2 3">DXL2</strain>
    </source>
</reference>
<dbReference type="AlphaFoldDB" id="A0A2V5K8X1"/>
<protein>
    <submittedName>
        <fullName evidence="2">LexA family transcriptional regulator</fullName>
    </submittedName>
</protein>
<sequence length="80" mass="8613">MLLCFGIGALVHSWSGEDQVQAASVQAKEQVIVKPGDTLWTISERYAPEGEDIRRYIADLKKANGLSTSALTAGQVLVLP</sequence>
<dbReference type="EMBL" id="QJVJ01000003">
    <property type="protein sequence ID" value="PYI55985.1"/>
    <property type="molecule type" value="Genomic_DNA"/>
</dbReference>